<organism evidence="2">
    <name type="scientific">Arundo donax</name>
    <name type="common">Giant reed</name>
    <name type="synonym">Donax arundinaceus</name>
    <dbReference type="NCBI Taxonomy" id="35708"/>
    <lineage>
        <taxon>Eukaryota</taxon>
        <taxon>Viridiplantae</taxon>
        <taxon>Streptophyta</taxon>
        <taxon>Embryophyta</taxon>
        <taxon>Tracheophyta</taxon>
        <taxon>Spermatophyta</taxon>
        <taxon>Magnoliopsida</taxon>
        <taxon>Liliopsida</taxon>
        <taxon>Poales</taxon>
        <taxon>Poaceae</taxon>
        <taxon>PACMAD clade</taxon>
        <taxon>Arundinoideae</taxon>
        <taxon>Arundineae</taxon>
        <taxon>Arundo</taxon>
    </lineage>
</organism>
<feature type="region of interest" description="Disordered" evidence="1">
    <location>
        <begin position="1"/>
        <end position="57"/>
    </location>
</feature>
<reference evidence="2" key="1">
    <citation type="submission" date="2014-09" db="EMBL/GenBank/DDBJ databases">
        <authorList>
            <person name="Magalhaes I.L.F."/>
            <person name="Oliveira U."/>
            <person name="Santos F.R."/>
            <person name="Vidigal T.H.D.A."/>
            <person name="Brescovit A.D."/>
            <person name="Santos A.J."/>
        </authorList>
    </citation>
    <scope>NUCLEOTIDE SEQUENCE</scope>
    <source>
        <tissue evidence="2">Shoot tissue taken approximately 20 cm above the soil surface</tissue>
    </source>
</reference>
<evidence type="ECO:0000313" key="2">
    <source>
        <dbReference type="EMBL" id="JAE03841.1"/>
    </source>
</evidence>
<name>A0A0A9F122_ARUDO</name>
<dbReference type="EMBL" id="GBRH01194055">
    <property type="protein sequence ID" value="JAE03841.1"/>
    <property type="molecule type" value="Transcribed_RNA"/>
</dbReference>
<sequence>MRKLSPTRRPRRCRGGRTSRRRGTTRKKRSRRCCRTGVSPRPATALTSRSTSGCGPTPWPLLSSDALHQEEPSIRFFHFLIHKHH</sequence>
<dbReference type="AlphaFoldDB" id="A0A0A9F122"/>
<evidence type="ECO:0000256" key="1">
    <source>
        <dbReference type="SAM" id="MobiDB-lite"/>
    </source>
</evidence>
<feature type="compositionally biased region" description="Polar residues" evidence="1">
    <location>
        <begin position="45"/>
        <end position="54"/>
    </location>
</feature>
<protein>
    <submittedName>
        <fullName evidence="2">Uncharacterized protein</fullName>
    </submittedName>
</protein>
<reference evidence="2" key="2">
    <citation type="journal article" date="2015" name="Data Brief">
        <title>Shoot transcriptome of the giant reed, Arundo donax.</title>
        <authorList>
            <person name="Barrero R.A."/>
            <person name="Guerrero F.D."/>
            <person name="Moolhuijzen P."/>
            <person name="Goolsby J.A."/>
            <person name="Tidwell J."/>
            <person name="Bellgard S.E."/>
            <person name="Bellgard M.I."/>
        </authorList>
    </citation>
    <scope>NUCLEOTIDE SEQUENCE</scope>
    <source>
        <tissue evidence="2">Shoot tissue taken approximately 20 cm above the soil surface</tissue>
    </source>
</reference>
<accession>A0A0A9F122</accession>
<feature type="compositionally biased region" description="Basic residues" evidence="1">
    <location>
        <begin position="1"/>
        <end position="34"/>
    </location>
</feature>
<proteinExistence type="predicted"/>